<evidence type="ECO:0000313" key="1">
    <source>
        <dbReference type="EMBL" id="OWP51892.1"/>
    </source>
</evidence>
<comment type="caution">
    <text evidence="1">The sequence shown here is derived from an EMBL/GenBank/DDBJ whole genome shotgun (WGS) entry which is preliminary data.</text>
</comment>
<evidence type="ECO:0000313" key="2">
    <source>
        <dbReference type="Proteomes" id="UP000198145"/>
    </source>
</evidence>
<dbReference type="Proteomes" id="UP000198145">
    <property type="component" value="Unassembled WGS sequence"/>
</dbReference>
<dbReference type="Gene3D" id="3.30.160.370">
    <property type="entry name" value="Domain of unknown function DUF5064"/>
    <property type="match status" value="1"/>
</dbReference>
<sequence length="137" mass="15231">MTMPSEVTVRSIAGLDAQQYRIRLSYSVESAASHDARVKFELDGEIDGRPFKDGFDLPGDLAFNFAGSATRILRRHGLRVCHGPVLRFRQEHDRVFDDLRRRLKAAPGTPVDLQRMGSLAPAEPRCAVAESLVRGRG</sequence>
<gene>
    <name evidence="1" type="ORF">CEG18_06395</name>
</gene>
<reference evidence="1 2" key="1">
    <citation type="submission" date="2017-06" db="EMBL/GenBank/DDBJ databases">
        <title>Draft genome of Pseudomonas nitroreducens DF05.</title>
        <authorList>
            <person name="Iyer R."/>
        </authorList>
    </citation>
    <scope>NUCLEOTIDE SEQUENCE [LARGE SCALE GENOMIC DNA]</scope>
    <source>
        <strain evidence="1 2">DF05</strain>
    </source>
</reference>
<organism evidence="1 2">
    <name type="scientific">Pseudomonas nitroreducens</name>
    <dbReference type="NCBI Taxonomy" id="46680"/>
    <lineage>
        <taxon>Bacteria</taxon>
        <taxon>Pseudomonadati</taxon>
        <taxon>Pseudomonadota</taxon>
        <taxon>Gammaproteobacteria</taxon>
        <taxon>Pseudomonadales</taxon>
        <taxon>Pseudomonadaceae</taxon>
        <taxon>Pseudomonas</taxon>
    </lineage>
</organism>
<dbReference type="RefSeq" id="WP_088416757.1">
    <property type="nucleotide sequence ID" value="NZ_NJBA01000002.1"/>
</dbReference>
<protein>
    <submittedName>
        <fullName evidence="1">DUF5064 domain-containing protein</fullName>
    </submittedName>
</protein>
<dbReference type="Pfam" id="PF16703">
    <property type="entry name" value="DUF5064"/>
    <property type="match status" value="1"/>
</dbReference>
<dbReference type="EMBL" id="NJBA01000002">
    <property type="protein sequence ID" value="OWP51892.1"/>
    <property type="molecule type" value="Genomic_DNA"/>
</dbReference>
<accession>A0A246FC51</accession>
<name>A0A246FC51_PSENT</name>
<proteinExistence type="predicted"/>
<dbReference type="AlphaFoldDB" id="A0A246FC51"/>
<dbReference type="InterPro" id="IPR032024">
    <property type="entry name" value="DUF5064"/>
</dbReference>